<dbReference type="Proteomes" id="UP001056436">
    <property type="component" value="Unassembled WGS sequence"/>
</dbReference>
<evidence type="ECO:0000313" key="2">
    <source>
        <dbReference type="Proteomes" id="UP001056436"/>
    </source>
</evidence>
<comment type="caution">
    <text evidence="1">The sequence shown here is derived from an EMBL/GenBank/DDBJ whole genome shotgun (WGS) entry which is preliminary data.</text>
</comment>
<accession>A0A9Q0AWV1</accession>
<dbReference type="AlphaFoldDB" id="A0A9Q0AWV1"/>
<sequence>MSTPLILTLDCGTFDGSVAASRWLVRLKWDFERAGHDPTNVPASQYIKILNMQCEKDAATYLDSVPHLSAIVEKADEGRATIANVTTLDAALKERFPARIMGHVSSAGDINSLH</sequence>
<gene>
    <name evidence="1" type="ORF">CABS02_10911</name>
</gene>
<organism evidence="1 2">
    <name type="scientific">Colletotrichum abscissum</name>
    <dbReference type="NCBI Taxonomy" id="1671311"/>
    <lineage>
        <taxon>Eukaryota</taxon>
        <taxon>Fungi</taxon>
        <taxon>Dikarya</taxon>
        <taxon>Ascomycota</taxon>
        <taxon>Pezizomycotina</taxon>
        <taxon>Sordariomycetes</taxon>
        <taxon>Hypocreomycetidae</taxon>
        <taxon>Glomerellales</taxon>
        <taxon>Glomerellaceae</taxon>
        <taxon>Colletotrichum</taxon>
        <taxon>Colletotrichum acutatum species complex</taxon>
    </lineage>
</organism>
<protein>
    <submittedName>
        <fullName evidence="1">Uncharacterized protein</fullName>
    </submittedName>
</protein>
<dbReference type="EMBL" id="SDAQ01000088">
    <property type="protein sequence ID" value="KAI3540886.1"/>
    <property type="molecule type" value="Genomic_DNA"/>
</dbReference>
<reference evidence="1" key="1">
    <citation type="submission" date="2019-01" db="EMBL/GenBank/DDBJ databases">
        <title>Colletotrichum abscissum LGMF1257.</title>
        <authorList>
            <person name="Baroncelli R."/>
        </authorList>
    </citation>
    <scope>NUCLEOTIDE SEQUENCE</scope>
    <source>
        <strain evidence="1">Ca142</strain>
    </source>
</reference>
<evidence type="ECO:0000313" key="1">
    <source>
        <dbReference type="EMBL" id="KAI3540886.1"/>
    </source>
</evidence>
<dbReference type="OrthoDB" id="4774312at2759"/>
<proteinExistence type="predicted"/>
<keyword evidence="2" id="KW-1185">Reference proteome</keyword>
<name>A0A9Q0AWV1_9PEZI</name>